<dbReference type="Proteomes" id="UP000095283">
    <property type="component" value="Unplaced"/>
</dbReference>
<dbReference type="WBParaSite" id="Hba_01887">
    <property type="protein sequence ID" value="Hba_01887"/>
    <property type="gene ID" value="Hba_01887"/>
</dbReference>
<dbReference type="InterPro" id="IPR013169">
    <property type="entry name" value="mRNA_splic_Cwf18-like"/>
</dbReference>
<evidence type="ECO:0000313" key="2">
    <source>
        <dbReference type="Proteomes" id="UP000095283"/>
    </source>
</evidence>
<reference evidence="3" key="1">
    <citation type="submission" date="2016-11" db="UniProtKB">
        <authorList>
            <consortium name="WormBaseParasite"/>
        </authorList>
    </citation>
    <scope>IDENTIFICATION</scope>
</reference>
<dbReference type="PANTHER" id="PTHR31551:SF1">
    <property type="entry name" value="COILED-COIL DOMAIN-CONTAINING PROTEIN 12"/>
    <property type="match status" value="1"/>
</dbReference>
<keyword evidence="2" id="KW-1185">Reference proteome</keyword>
<dbReference type="Pfam" id="PF08315">
    <property type="entry name" value="cwf18"/>
    <property type="match status" value="1"/>
</dbReference>
<evidence type="ECO:0000313" key="3">
    <source>
        <dbReference type="WBParaSite" id="Hba_01887"/>
    </source>
</evidence>
<sequence length="171" mass="19772">MTDGAHSSGEEMEMQQITLESAALLRKKRLNAMKKSIISDVDIREEDSQEDAQPTKKSRMNEKSFSRNLKDLDVVEKQIQRHLEVCLLIFHFQLFLTTYDTTDTKPVETVDITTLAPKKIDWDLKRDNEKTMQTIIYVKLERRTQKCIVDMIRKRLTEGIGDLVSAVNANV</sequence>
<feature type="region of interest" description="Disordered" evidence="1">
    <location>
        <begin position="44"/>
        <end position="63"/>
    </location>
</feature>
<dbReference type="AlphaFoldDB" id="A0A1I7WB08"/>
<evidence type="ECO:0000256" key="1">
    <source>
        <dbReference type="SAM" id="MobiDB-lite"/>
    </source>
</evidence>
<proteinExistence type="predicted"/>
<name>A0A1I7WB08_HETBA</name>
<dbReference type="GO" id="GO:0005684">
    <property type="term" value="C:U2-type spliceosomal complex"/>
    <property type="evidence" value="ECO:0007669"/>
    <property type="project" value="TreeGrafter"/>
</dbReference>
<organism evidence="2 3">
    <name type="scientific">Heterorhabditis bacteriophora</name>
    <name type="common">Entomopathogenic nematode worm</name>
    <dbReference type="NCBI Taxonomy" id="37862"/>
    <lineage>
        <taxon>Eukaryota</taxon>
        <taxon>Metazoa</taxon>
        <taxon>Ecdysozoa</taxon>
        <taxon>Nematoda</taxon>
        <taxon>Chromadorea</taxon>
        <taxon>Rhabditida</taxon>
        <taxon>Rhabditina</taxon>
        <taxon>Rhabditomorpha</taxon>
        <taxon>Strongyloidea</taxon>
        <taxon>Heterorhabditidae</taxon>
        <taxon>Heterorhabditis</taxon>
    </lineage>
</organism>
<dbReference type="GO" id="GO:0071014">
    <property type="term" value="C:post-mRNA release spliceosomal complex"/>
    <property type="evidence" value="ECO:0007669"/>
    <property type="project" value="TreeGrafter"/>
</dbReference>
<accession>A0A1I7WB08</accession>
<protein>
    <submittedName>
        <fullName evidence="3">MH2 domain-containing protein</fullName>
    </submittedName>
</protein>
<dbReference type="PANTHER" id="PTHR31551">
    <property type="entry name" value="PRE-MRNA-SPLICING FACTOR CWF18"/>
    <property type="match status" value="1"/>
</dbReference>